<name>A0A1G8W2A2_ACTMZ</name>
<evidence type="ECO:0000259" key="1">
    <source>
        <dbReference type="Pfam" id="PF13930"/>
    </source>
</evidence>
<organism evidence="2 3">
    <name type="scientific">Actinopolyspora mzabensis</name>
    <dbReference type="NCBI Taxonomy" id="995066"/>
    <lineage>
        <taxon>Bacteria</taxon>
        <taxon>Bacillati</taxon>
        <taxon>Actinomycetota</taxon>
        <taxon>Actinomycetes</taxon>
        <taxon>Actinopolysporales</taxon>
        <taxon>Actinopolysporaceae</taxon>
        <taxon>Actinopolyspora</taxon>
    </lineage>
</organism>
<dbReference type="Proteomes" id="UP000199213">
    <property type="component" value="Unassembled WGS sequence"/>
</dbReference>
<dbReference type="SUPFAM" id="SSF51294">
    <property type="entry name" value="Hedgehog/intein (Hint) domain"/>
    <property type="match status" value="1"/>
</dbReference>
<feature type="domain" description="Type VII secretion system protein EssD-like" evidence="1">
    <location>
        <begin position="156"/>
        <end position="277"/>
    </location>
</feature>
<keyword evidence="2" id="KW-0378">Hydrolase</keyword>
<keyword evidence="3" id="KW-1185">Reference proteome</keyword>
<gene>
    <name evidence="2" type="ORF">SAMN04487820_101490</name>
</gene>
<dbReference type="InterPro" id="IPR036844">
    <property type="entry name" value="Hint_dom_sf"/>
</dbReference>
<dbReference type="Pfam" id="PF13930">
    <property type="entry name" value="Endonuclea_NS_2"/>
    <property type="match status" value="1"/>
</dbReference>
<protein>
    <submittedName>
        <fullName evidence="2">DNA/RNA non-specific endonuclease</fullName>
    </submittedName>
</protein>
<dbReference type="InterPro" id="IPR044929">
    <property type="entry name" value="DNA/RNA_non-sp_Endonuclease_sf"/>
</dbReference>
<dbReference type="CDD" id="cd00081">
    <property type="entry name" value="Hint"/>
    <property type="match status" value="1"/>
</dbReference>
<dbReference type="Gene3D" id="2.170.16.10">
    <property type="entry name" value="Hedgehog/Intein (Hint) domain"/>
    <property type="match status" value="1"/>
</dbReference>
<dbReference type="Gene3D" id="3.40.570.10">
    <property type="entry name" value="Extracellular Endonuclease, subunit A"/>
    <property type="match status" value="1"/>
</dbReference>
<accession>A0A1G8W2A2</accession>
<sequence>MADGSRVAIEEVELGDRVLATDPETGETGPERVTATITGQGEKHLVEVTVDTDGDRGAQTESVTATGEPPFWVPNRDEWVDAADLQAGDRVRTAEGEQRLVTSIRTWTALQRVHNLTINNTHTYYVALNGHDETLVHNVDPECWPDGGLARYEDLNQGRATGMTARVTKGMLPDTEGSPAAQSIKPPGFIDGISRKDGGHGHARGHLLANKLGGNGDIPENLTTLHQVPVNTPRMSNYERQVKKAVQSGSGPVVYRVKPVYKGSNGMSEGVTMMARDASGNTLFPPVTVLNRLP</sequence>
<reference evidence="3" key="1">
    <citation type="submission" date="2016-10" db="EMBL/GenBank/DDBJ databases">
        <authorList>
            <person name="Varghese N."/>
            <person name="Submissions S."/>
        </authorList>
    </citation>
    <scope>NUCLEOTIDE SEQUENCE [LARGE SCALE GENOMIC DNA]</scope>
    <source>
        <strain evidence="3">DSM 45460</strain>
    </source>
</reference>
<dbReference type="InterPro" id="IPR044927">
    <property type="entry name" value="Endonuclea_NS_2"/>
</dbReference>
<proteinExistence type="predicted"/>
<keyword evidence="2" id="KW-0540">Nuclease</keyword>
<evidence type="ECO:0000313" key="3">
    <source>
        <dbReference type="Proteomes" id="UP000199213"/>
    </source>
</evidence>
<evidence type="ECO:0000313" key="2">
    <source>
        <dbReference type="EMBL" id="SDJ72448.1"/>
    </source>
</evidence>
<dbReference type="GO" id="GO:0004519">
    <property type="term" value="F:endonuclease activity"/>
    <property type="evidence" value="ECO:0007669"/>
    <property type="project" value="UniProtKB-KW"/>
</dbReference>
<dbReference type="AlphaFoldDB" id="A0A1G8W2A2"/>
<dbReference type="Pfam" id="PF07591">
    <property type="entry name" value="PT-HINT"/>
    <property type="match status" value="1"/>
</dbReference>
<dbReference type="EMBL" id="FNFM01000001">
    <property type="protein sequence ID" value="SDJ72448.1"/>
    <property type="molecule type" value="Genomic_DNA"/>
</dbReference>
<keyword evidence="2" id="KW-0255">Endonuclease</keyword>